<gene>
    <name evidence="7" type="ORF">ODALV1_LOCUS2026</name>
</gene>
<dbReference type="InterPro" id="IPR001179">
    <property type="entry name" value="PPIase_FKBP_dom"/>
</dbReference>
<dbReference type="Pfam" id="PF00254">
    <property type="entry name" value="FKBP_C"/>
    <property type="match status" value="1"/>
</dbReference>
<dbReference type="InterPro" id="IPR042282">
    <property type="entry name" value="FKBP6/shu"/>
</dbReference>
<comment type="similarity">
    <text evidence="1">Belongs to the FKBP6 family.</text>
</comment>
<proteinExistence type="inferred from homology"/>
<accession>A0ABP1PNN2</accession>
<evidence type="ECO:0000256" key="4">
    <source>
        <dbReference type="PROSITE-ProRule" id="PRU00277"/>
    </source>
</evidence>
<evidence type="ECO:0000256" key="2">
    <source>
        <dbReference type="ARBA" id="ARBA00022737"/>
    </source>
</evidence>
<sequence>MARALNHFITDKDTDFNKKQENKSINLDESSSDSDLDEICITNVDILFGETDTNAIIVDSEFFKSGTSDQKTRKRHKTTSTSSNDSDTFHTRIPPRNQIIGATPEYMELLKSQQSKIKELTPEFKIGNVLHPQNVYWEYPRAVKHYSSFEGKMGTINHNNGIKKLICKEGQGEKLKIGDFVLINYFVYLEGQVHCVQSNLRENKPYSIELRRTKDHLPVLSYGTLSMKPKEVAAFLTTCEYGYGKLGNGAWVPENTRVLCLIEVLNKLPSPAESSSIINMVPAERKLMRFEDLLNFALEQKAEGNKNFEKGKLARATKRYFEAARCLQDAVPRDDQQEKEKLRLLHLINSNVCLTNLKNQQYKIVIQFAQKSIELSIPETEKAQSYLWCAKAMYYERKLEEAKPFLDRADQLLVNNLEVAELKHKISVMLTNLAIQNESKVEKPRRTSLYNRILRRLSH</sequence>
<organism evidence="7 8">
    <name type="scientific">Orchesella dallaii</name>
    <dbReference type="NCBI Taxonomy" id="48710"/>
    <lineage>
        <taxon>Eukaryota</taxon>
        <taxon>Metazoa</taxon>
        <taxon>Ecdysozoa</taxon>
        <taxon>Arthropoda</taxon>
        <taxon>Hexapoda</taxon>
        <taxon>Collembola</taxon>
        <taxon>Entomobryomorpha</taxon>
        <taxon>Entomobryoidea</taxon>
        <taxon>Orchesellidae</taxon>
        <taxon>Orchesellinae</taxon>
        <taxon>Orchesella</taxon>
    </lineage>
</organism>
<dbReference type="PANTHER" id="PTHR46674">
    <property type="entry name" value="INACTIVE PEPTIDYL-PROLYL CIS-TRANS ISOMERASE FKBP6"/>
    <property type="match status" value="1"/>
</dbReference>
<comment type="catalytic activity">
    <reaction evidence="4">
        <text>[protein]-peptidylproline (omega=180) = [protein]-peptidylproline (omega=0)</text>
        <dbReference type="Rhea" id="RHEA:16237"/>
        <dbReference type="Rhea" id="RHEA-COMP:10747"/>
        <dbReference type="Rhea" id="RHEA-COMP:10748"/>
        <dbReference type="ChEBI" id="CHEBI:83833"/>
        <dbReference type="ChEBI" id="CHEBI:83834"/>
        <dbReference type="EC" id="5.2.1.8"/>
    </reaction>
</comment>
<protein>
    <recommendedName>
        <fullName evidence="4">peptidylprolyl isomerase</fullName>
        <ecNumber evidence="4">5.2.1.8</ecNumber>
    </recommendedName>
</protein>
<dbReference type="InterPro" id="IPR046357">
    <property type="entry name" value="PPIase_dom_sf"/>
</dbReference>
<dbReference type="Gene3D" id="1.25.40.10">
    <property type="entry name" value="Tetratricopeptide repeat domain"/>
    <property type="match status" value="1"/>
</dbReference>
<evidence type="ECO:0000259" key="6">
    <source>
        <dbReference type="PROSITE" id="PS50059"/>
    </source>
</evidence>
<evidence type="ECO:0000256" key="1">
    <source>
        <dbReference type="ARBA" id="ARBA00009648"/>
    </source>
</evidence>
<dbReference type="SUPFAM" id="SSF54534">
    <property type="entry name" value="FKBP-like"/>
    <property type="match status" value="1"/>
</dbReference>
<name>A0ABP1PNN2_9HEXA</name>
<reference evidence="7 8" key="1">
    <citation type="submission" date="2024-08" db="EMBL/GenBank/DDBJ databases">
        <authorList>
            <person name="Cucini C."/>
            <person name="Frati F."/>
        </authorList>
    </citation>
    <scope>NUCLEOTIDE SEQUENCE [LARGE SCALE GENOMIC DNA]</scope>
</reference>
<keyword evidence="3" id="KW-0802">TPR repeat</keyword>
<evidence type="ECO:0000313" key="8">
    <source>
        <dbReference type="Proteomes" id="UP001642540"/>
    </source>
</evidence>
<keyword evidence="8" id="KW-1185">Reference proteome</keyword>
<keyword evidence="4" id="KW-0697">Rotamase</keyword>
<keyword evidence="2" id="KW-0677">Repeat</keyword>
<dbReference type="Proteomes" id="UP001642540">
    <property type="component" value="Unassembled WGS sequence"/>
</dbReference>
<evidence type="ECO:0000256" key="3">
    <source>
        <dbReference type="ARBA" id="ARBA00022803"/>
    </source>
</evidence>
<feature type="domain" description="PPIase FKBP-type" evidence="6">
    <location>
        <begin position="178"/>
        <end position="268"/>
    </location>
</feature>
<dbReference type="SUPFAM" id="SSF48452">
    <property type="entry name" value="TPR-like"/>
    <property type="match status" value="1"/>
</dbReference>
<dbReference type="PANTHER" id="PTHR46674:SF1">
    <property type="entry name" value="INACTIVE PEPTIDYL-PROLYL CIS-TRANS ISOMERASE FKBP6"/>
    <property type="match status" value="1"/>
</dbReference>
<dbReference type="InterPro" id="IPR011990">
    <property type="entry name" value="TPR-like_helical_dom_sf"/>
</dbReference>
<evidence type="ECO:0000256" key="5">
    <source>
        <dbReference type="SAM" id="MobiDB-lite"/>
    </source>
</evidence>
<feature type="region of interest" description="Disordered" evidence="5">
    <location>
        <begin position="67"/>
        <end position="94"/>
    </location>
</feature>
<dbReference type="PROSITE" id="PS50059">
    <property type="entry name" value="FKBP_PPIASE"/>
    <property type="match status" value="1"/>
</dbReference>
<dbReference type="Gene3D" id="3.10.50.40">
    <property type="match status" value="1"/>
</dbReference>
<dbReference type="EMBL" id="CAXLJM020000007">
    <property type="protein sequence ID" value="CAL8072151.1"/>
    <property type="molecule type" value="Genomic_DNA"/>
</dbReference>
<dbReference type="EC" id="5.2.1.8" evidence="4"/>
<keyword evidence="4" id="KW-0413">Isomerase</keyword>
<evidence type="ECO:0000313" key="7">
    <source>
        <dbReference type="EMBL" id="CAL8072151.1"/>
    </source>
</evidence>
<comment type="caution">
    <text evidence="7">The sequence shown here is derived from an EMBL/GenBank/DDBJ whole genome shotgun (WGS) entry which is preliminary data.</text>
</comment>